<evidence type="ECO:0000313" key="2">
    <source>
        <dbReference type="Proteomes" id="UP000814033"/>
    </source>
</evidence>
<keyword evidence="2" id="KW-1185">Reference proteome</keyword>
<sequence length="258" mass="26698">MSTSSKGVALVTGAAQGIGQAIALRLASDGFDVAVNDISANKDGLSSVVQEIKATGRRGHQFIADISQEGQVVAMIEDVVKTLGGLDVFVANAGIAIMAPVAETDVEDFDRVLSVNVRGTFLGYKHAVRQMAKQGRGGRIIGASASAGKTGVAGISAYSASKFAIRGLTQSAAQEFGQIGITVNAYAPGFVKTAMHDAHEESIGLKEGELHDHVLKASALRRITEPEDVASLVSFLASKDGAIITGQTINVDGGKEFD</sequence>
<gene>
    <name evidence="1" type="ORF">FA95DRAFT_1588317</name>
</gene>
<comment type="caution">
    <text evidence="1">The sequence shown here is derived from an EMBL/GenBank/DDBJ whole genome shotgun (WGS) entry which is preliminary data.</text>
</comment>
<accession>A0ACB8RZM8</accession>
<dbReference type="Proteomes" id="UP000814033">
    <property type="component" value="Unassembled WGS sequence"/>
</dbReference>
<reference evidence="1" key="2">
    <citation type="journal article" date="2022" name="New Phytol.">
        <title>Evolutionary transition to the ectomycorrhizal habit in the genomes of a hyperdiverse lineage of mushroom-forming fungi.</title>
        <authorList>
            <person name="Looney B."/>
            <person name="Miyauchi S."/>
            <person name="Morin E."/>
            <person name="Drula E."/>
            <person name="Courty P.E."/>
            <person name="Kohler A."/>
            <person name="Kuo A."/>
            <person name="LaButti K."/>
            <person name="Pangilinan J."/>
            <person name="Lipzen A."/>
            <person name="Riley R."/>
            <person name="Andreopoulos W."/>
            <person name="He G."/>
            <person name="Johnson J."/>
            <person name="Nolan M."/>
            <person name="Tritt A."/>
            <person name="Barry K.W."/>
            <person name="Grigoriev I.V."/>
            <person name="Nagy L.G."/>
            <person name="Hibbett D."/>
            <person name="Henrissat B."/>
            <person name="Matheny P.B."/>
            <person name="Labbe J."/>
            <person name="Martin F.M."/>
        </authorList>
    </citation>
    <scope>NUCLEOTIDE SEQUENCE</scope>
    <source>
        <strain evidence="1">FP105234-sp</strain>
    </source>
</reference>
<proteinExistence type="predicted"/>
<name>A0ACB8RZM8_9AGAM</name>
<organism evidence="1 2">
    <name type="scientific">Auriscalpium vulgare</name>
    <dbReference type="NCBI Taxonomy" id="40419"/>
    <lineage>
        <taxon>Eukaryota</taxon>
        <taxon>Fungi</taxon>
        <taxon>Dikarya</taxon>
        <taxon>Basidiomycota</taxon>
        <taxon>Agaricomycotina</taxon>
        <taxon>Agaricomycetes</taxon>
        <taxon>Russulales</taxon>
        <taxon>Auriscalpiaceae</taxon>
        <taxon>Auriscalpium</taxon>
    </lineage>
</organism>
<evidence type="ECO:0000313" key="1">
    <source>
        <dbReference type="EMBL" id="KAI0049338.1"/>
    </source>
</evidence>
<reference evidence="1" key="1">
    <citation type="submission" date="2021-02" db="EMBL/GenBank/DDBJ databases">
        <authorList>
            <consortium name="DOE Joint Genome Institute"/>
            <person name="Ahrendt S."/>
            <person name="Looney B.P."/>
            <person name="Miyauchi S."/>
            <person name="Morin E."/>
            <person name="Drula E."/>
            <person name="Courty P.E."/>
            <person name="Chicoki N."/>
            <person name="Fauchery L."/>
            <person name="Kohler A."/>
            <person name="Kuo A."/>
            <person name="Labutti K."/>
            <person name="Pangilinan J."/>
            <person name="Lipzen A."/>
            <person name="Riley R."/>
            <person name="Andreopoulos W."/>
            <person name="He G."/>
            <person name="Johnson J."/>
            <person name="Barry K.W."/>
            <person name="Grigoriev I.V."/>
            <person name="Nagy L."/>
            <person name="Hibbett D."/>
            <person name="Henrissat B."/>
            <person name="Matheny P.B."/>
            <person name="Labbe J."/>
            <person name="Martin F."/>
        </authorList>
    </citation>
    <scope>NUCLEOTIDE SEQUENCE</scope>
    <source>
        <strain evidence="1">FP105234-sp</strain>
    </source>
</reference>
<protein>
    <submittedName>
        <fullName evidence="1">Acetoin reductase family protein</fullName>
    </submittedName>
</protein>
<dbReference type="EMBL" id="MU275874">
    <property type="protein sequence ID" value="KAI0049338.1"/>
    <property type="molecule type" value="Genomic_DNA"/>
</dbReference>